<evidence type="ECO:0000256" key="1">
    <source>
        <dbReference type="ARBA" id="ARBA00006534"/>
    </source>
</evidence>
<comment type="similarity">
    <text evidence="1">Belongs to the peptidase S51 family.</text>
</comment>
<sequence length="245" mass="26907">MRWQPSPNASVLVVGGAMMADDRFAPETQPIMREHYAGCRRIALMLHATHPDDRDAMERLLQDAFAAIGPHEAFSLHHYDHEAARRQLASADAIFTGGGETFWLLRELHESGQIPVIRERVEAGVPYGGSSAGANVAGLRIGATNDFPVTDIPTRDALGFVPFVLNPHHPRADHQPDHSVRTAKVHHYLRFNPTERVLALGDRAMARWHQGKFTARLGPIWVYGPGGDRVEIAVGQAVPCGSPKS</sequence>
<dbReference type="EMBL" id="CP119075">
    <property type="protein sequence ID" value="WED66968.1"/>
    <property type="molecule type" value="Genomic_DNA"/>
</dbReference>
<name>A0AAF0CRX1_9BACT</name>
<dbReference type="GO" id="GO:0006508">
    <property type="term" value="P:proteolysis"/>
    <property type="evidence" value="ECO:0007669"/>
    <property type="project" value="UniProtKB-KW"/>
</dbReference>
<dbReference type="Gene3D" id="3.40.50.880">
    <property type="match status" value="1"/>
</dbReference>
<dbReference type="KEGG" id="slom:PXH66_08910"/>
<accession>A0AAF0CRX1</accession>
<dbReference type="Proteomes" id="UP001218638">
    <property type="component" value="Chromosome"/>
</dbReference>
<evidence type="ECO:0000256" key="3">
    <source>
        <dbReference type="ARBA" id="ARBA00022801"/>
    </source>
</evidence>
<dbReference type="PANTHER" id="PTHR20842:SF0">
    <property type="entry name" value="ALPHA-ASPARTYL DIPEPTIDASE"/>
    <property type="match status" value="1"/>
</dbReference>
<organism evidence="5 6">
    <name type="scientific">Synoicihabitans lomoniglobus</name>
    <dbReference type="NCBI Taxonomy" id="2909285"/>
    <lineage>
        <taxon>Bacteria</taxon>
        <taxon>Pseudomonadati</taxon>
        <taxon>Verrucomicrobiota</taxon>
        <taxon>Opitutia</taxon>
        <taxon>Opitutales</taxon>
        <taxon>Opitutaceae</taxon>
        <taxon>Synoicihabitans</taxon>
    </lineage>
</organism>
<evidence type="ECO:0000313" key="5">
    <source>
        <dbReference type="EMBL" id="WED66968.1"/>
    </source>
</evidence>
<reference evidence="5" key="1">
    <citation type="submission" date="2023-03" db="EMBL/GenBank/DDBJ databases">
        <title>Lomoglobus Profundus gen. nov., sp. nov., a novel member of the phylum Verrucomicrobia, isolated from deep-marine sediment of South China Sea.</title>
        <authorList>
            <person name="Ahmad T."/>
            <person name="Ishaq S.E."/>
            <person name="Wang F."/>
        </authorList>
    </citation>
    <scope>NUCLEOTIDE SEQUENCE</scope>
    <source>
        <strain evidence="5">LMO-M01</strain>
    </source>
</reference>
<keyword evidence="2" id="KW-0645">Protease</keyword>
<dbReference type="InterPro" id="IPR005320">
    <property type="entry name" value="Peptidase_S51"/>
</dbReference>
<keyword evidence="5" id="KW-0315">Glutamine amidotransferase</keyword>
<dbReference type="Pfam" id="PF03575">
    <property type="entry name" value="Peptidase_S51"/>
    <property type="match status" value="1"/>
</dbReference>
<evidence type="ECO:0000256" key="2">
    <source>
        <dbReference type="ARBA" id="ARBA00022670"/>
    </source>
</evidence>
<proteinExistence type="inferred from homology"/>
<dbReference type="InterPro" id="IPR029062">
    <property type="entry name" value="Class_I_gatase-like"/>
</dbReference>
<dbReference type="AlphaFoldDB" id="A0AAF0CRX1"/>
<dbReference type="SUPFAM" id="SSF52317">
    <property type="entry name" value="Class I glutamine amidotransferase-like"/>
    <property type="match status" value="1"/>
</dbReference>
<dbReference type="PANTHER" id="PTHR20842">
    <property type="entry name" value="PROTEASE S51 ALPHA-ASPARTYL DIPEPTIDASE"/>
    <property type="match status" value="1"/>
</dbReference>
<keyword evidence="6" id="KW-1185">Reference proteome</keyword>
<keyword evidence="3" id="KW-0378">Hydrolase</keyword>
<protein>
    <submittedName>
        <fullName evidence="5">Type 1 glutamine amidotransferase-like domain-containing protein</fullName>
    </submittedName>
</protein>
<keyword evidence="4" id="KW-0720">Serine protease</keyword>
<dbReference type="GO" id="GO:0008236">
    <property type="term" value="F:serine-type peptidase activity"/>
    <property type="evidence" value="ECO:0007669"/>
    <property type="project" value="UniProtKB-KW"/>
</dbReference>
<evidence type="ECO:0000313" key="6">
    <source>
        <dbReference type="Proteomes" id="UP001218638"/>
    </source>
</evidence>
<evidence type="ECO:0000256" key="4">
    <source>
        <dbReference type="ARBA" id="ARBA00022825"/>
    </source>
</evidence>
<gene>
    <name evidence="5" type="ORF">PXH66_08910</name>
</gene>
<dbReference type="RefSeq" id="WP_330929683.1">
    <property type="nucleotide sequence ID" value="NZ_CP119075.1"/>
</dbReference>